<name>A0ACA9SXH3_9GLOM</name>
<feature type="non-terminal residue" evidence="1">
    <location>
        <position position="85"/>
    </location>
</feature>
<proteinExistence type="predicted"/>
<comment type="caution">
    <text evidence="1">The sequence shown here is derived from an EMBL/GenBank/DDBJ whole genome shotgun (WGS) entry which is preliminary data.</text>
</comment>
<protein>
    <submittedName>
        <fullName evidence="1">35350_t:CDS:1</fullName>
    </submittedName>
</protein>
<accession>A0ACA9SXH3</accession>
<feature type="non-terminal residue" evidence="1">
    <location>
        <position position="1"/>
    </location>
</feature>
<keyword evidence="2" id="KW-1185">Reference proteome</keyword>
<sequence length="85" mass="9820">LSAYGNGLDKLVECLERKIEKFPLSVKYFTEKGYSIDKIKLLFRKDPSHYVSASGMFNDSLYKSSRVELKLMTDMDEYLIVENGI</sequence>
<evidence type="ECO:0000313" key="1">
    <source>
        <dbReference type="EMBL" id="CAG8848332.1"/>
    </source>
</evidence>
<gene>
    <name evidence="1" type="ORF">RPERSI_LOCUS35068</name>
</gene>
<reference evidence="1" key="1">
    <citation type="submission" date="2021-06" db="EMBL/GenBank/DDBJ databases">
        <authorList>
            <person name="Kallberg Y."/>
            <person name="Tangrot J."/>
            <person name="Rosling A."/>
        </authorList>
    </citation>
    <scope>NUCLEOTIDE SEQUENCE</scope>
    <source>
        <strain evidence="1">MA461A</strain>
    </source>
</reference>
<dbReference type="EMBL" id="CAJVQC010160228">
    <property type="protein sequence ID" value="CAG8848332.1"/>
    <property type="molecule type" value="Genomic_DNA"/>
</dbReference>
<evidence type="ECO:0000313" key="2">
    <source>
        <dbReference type="Proteomes" id="UP000789920"/>
    </source>
</evidence>
<dbReference type="Proteomes" id="UP000789920">
    <property type="component" value="Unassembled WGS sequence"/>
</dbReference>
<organism evidence="1 2">
    <name type="scientific">Racocetra persica</name>
    <dbReference type="NCBI Taxonomy" id="160502"/>
    <lineage>
        <taxon>Eukaryota</taxon>
        <taxon>Fungi</taxon>
        <taxon>Fungi incertae sedis</taxon>
        <taxon>Mucoromycota</taxon>
        <taxon>Glomeromycotina</taxon>
        <taxon>Glomeromycetes</taxon>
        <taxon>Diversisporales</taxon>
        <taxon>Gigasporaceae</taxon>
        <taxon>Racocetra</taxon>
    </lineage>
</organism>